<dbReference type="InterPro" id="IPR052158">
    <property type="entry name" value="INH-QAR"/>
</dbReference>
<protein>
    <submittedName>
        <fullName evidence="2">DJ-1/PfpI family protein</fullName>
    </submittedName>
</protein>
<keyword evidence="3" id="KW-1185">Reference proteome</keyword>
<dbReference type="InterPro" id="IPR002818">
    <property type="entry name" value="DJ-1/PfpI"/>
</dbReference>
<feature type="domain" description="DJ-1/PfpI" evidence="1">
    <location>
        <begin position="1"/>
        <end position="164"/>
    </location>
</feature>
<dbReference type="AlphaFoldDB" id="A0A7X0VD17"/>
<dbReference type="PANTHER" id="PTHR43130:SF3">
    <property type="entry name" value="HTH-TYPE TRANSCRIPTIONAL REGULATOR RV1931C"/>
    <property type="match status" value="1"/>
</dbReference>
<organism evidence="2 3">
    <name type="scientific">Cohnella nanjingensis</name>
    <dbReference type="NCBI Taxonomy" id="1387779"/>
    <lineage>
        <taxon>Bacteria</taxon>
        <taxon>Bacillati</taxon>
        <taxon>Bacillota</taxon>
        <taxon>Bacilli</taxon>
        <taxon>Bacillales</taxon>
        <taxon>Paenibacillaceae</taxon>
        <taxon>Cohnella</taxon>
    </lineage>
</organism>
<evidence type="ECO:0000313" key="3">
    <source>
        <dbReference type="Proteomes" id="UP000547209"/>
    </source>
</evidence>
<gene>
    <name evidence="2" type="ORF">H7C19_00810</name>
</gene>
<reference evidence="2 3" key="1">
    <citation type="submission" date="2020-08" db="EMBL/GenBank/DDBJ databases">
        <title>Cohnella phylogeny.</title>
        <authorList>
            <person name="Dunlap C."/>
        </authorList>
    </citation>
    <scope>NUCLEOTIDE SEQUENCE [LARGE SCALE GENOMIC DNA]</scope>
    <source>
        <strain evidence="2 3">DSM 28246</strain>
    </source>
</reference>
<dbReference type="SUPFAM" id="SSF52317">
    <property type="entry name" value="Class I glutamine amidotransferase-like"/>
    <property type="match status" value="1"/>
</dbReference>
<accession>A0A7X0VD17</accession>
<dbReference type="Proteomes" id="UP000547209">
    <property type="component" value="Unassembled WGS sequence"/>
</dbReference>
<dbReference type="PANTHER" id="PTHR43130">
    <property type="entry name" value="ARAC-FAMILY TRANSCRIPTIONAL REGULATOR"/>
    <property type="match status" value="1"/>
</dbReference>
<sequence>MKAAFVLFDGMTTLDFAGFFDGLTSLNRLGHEVEYELCGPAATVTDDRGMRLGDCRVDPDLSVFDLVFVPGGFRTRELRFDESFVGWLRTAARAPWIVSVCTGALLLGAAGLLAGRRATTNPSAYELLAPDCAEVLQARIVRDGNVVTGAGVATSVDIGLFVVEMLTNVDTARQAQHMMDYPYYRPGRANRSFSVYPSLSCPGEAAD</sequence>
<dbReference type="EMBL" id="JACJVP010000001">
    <property type="protein sequence ID" value="MBB6669221.1"/>
    <property type="molecule type" value="Genomic_DNA"/>
</dbReference>
<evidence type="ECO:0000313" key="2">
    <source>
        <dbReference type="EMBL" id="MBB6669221.1"/>
    </source>
</evidence>
<name>A0A7X0VD17_9BACL</name>
<comment type="caution">
    <text evidence="2">The sequence shown here is derived from an EMBL/GenBank/DDBJ whole genome shotgun (WGS) entry which is preliminary data.</text>
</comment>
<evidence type="ECO:0000259" key="1">
    <source>
        <dbReference type="Pfam" id="PF01965"/>
    </source>
</evidence>
<proteinExistence type="predicted"/>
<dbReference type="Gene3D" id="3.40.50.880">
    <property type="match status" value="1"/>
</dbReference>
<dbReference type="InterPro" id="IPR029062">
    <property type="entry name" value="Class_I_gatase-like"/>
</dbReference>
<dbReference type="Pfam" id="PF01965">
    <property type="entry name" value="DJ-1_PfpI"/>
    <property type="match status" value="1"/>
</dbReference>